<dbReference type="Proteomes" id="UP000014417">
    <property type="component" value="Unassembled WGS sequence"/>
</dbReference>
<evidence type="ECO:0000256" key="2">
    <source>
        <dbReference type="SAM" id="Phobius"/>
    </source>
</evidence>
<sequence length="361" mass="36681">MTEQRTVITSSTSAARANSSSWKTTFLGADEEGKLGNASWGAIFAGVVVSIAFLIMFGFLGAAIGLGVTDPTSNTPFEGVGVGLGIWAFFTVVISLAAGGFVAGALSVRAGFLHGLATWAASLIALFVIGAMGVSSAIGAVGNVLGGVGNAAGSVASAAGDAVSSAASKVSKNVDVDLTAYSDDVEKILSDTGKAELQPGYLRDQLDQSREDITNAVSDLAVNPENYENILNDLKNKLNARVDTISDAADRDAIANSVAKNTELSQAEAEKATDNAVQAVEKAQTEAKLAINDASAAIDQAAEDAKQALNDARKSAQNISNSAAGASVWGFVAILAAGAVTSFAGLWGSRAVTSRTKRVSN</sequence>
<keyword evidence="1" id="KW-0175">Coiled coil</keyword>
<keyword evidence="4" id="KW-1185">Reference proteome</keyword>
<gene>
    <name evidence="3" type="ORF">HMPREF9306_01664</name>
</gene>
<keyword evidence="2" id="KW-0472">Membrane</keyword>
<proteinExistence type="predicted"/>
<organism evidence="3 4">
    <name type="scientific">Propionimicrobium lymphophilum ACS-093-V-SCH5</name>
    <dbReference type="NCBI Taxonomy" id="883161"/>
    <lineage>
        <taxon>Bacteria</taxon>
        <taxon>Bacillati</taxon>
        <taxon>Actinomycetota</taxon>
        <taxon>Actinomycetes</taxon>
        <taxon>Propionibacteriales</taxon>
        <taxon>Propionibacteriaceae</taxon>
        <taxon>Propionimicrobium</taxon>
    </lineage>
</organism>
<dbReference type="STRING" id="883161.HMPREF9306_01664"/>
<dbReference type="HOGENOM" id="CLU_063844_0_0_11"/>
<name>S2W162_9ACTN</name>
<keyword evidence="2" id="KW-0812">Transmembrane</keyword>
<feature type="transmembrane region" description="Helical" evidence="2">
    <location>
        <begin position="113"/>
        <end position="134"/>
    </location>
</feature>
<feature type="transmembrane region" description="Helical" evidence="2">
    <location>
        <begin position="42"/>
        <end position="64"/>
    </location>
</feature>
<dbReference type="EMBL" id="AGZR01000009">
    <property type="protein sequence ID" value="EPD32100.1"/>
    <property type="molecule type" value="Genomic_DNA"/>
</dbReference>
<accession>S2W162</accession>
<dbReference type="AlphaFoldDB" id="S2W162"/>
<evidence type="ECO:0000256" key="1">
    <source>
        <dbReference type="SAM" id="Coils"/>
    </source>
</evidence>
<keyword evidence="2" id="KW-1133">Transmembrane helix</keyword>
<evidence type="ECO:0008006" key="5">
    <source>
        <dbReference type="Google" id="ProtNLM"/>
    </source>
</evidence>
<protein>
    <recommendedName>
        <fullName evidence="5">CAP-Gly protein</fullName>
    </recommendedName>
</protein>
<evidence type="ECO:0000313" key="4">
    <source>
        <dbReference type="Proteomes" id="UP000014417"/>
    </source>
</evidence>
<evidence type="ECO:0000313" key="3">
    <source>
        <dbReference type="EMBL" id="EPD32100.1"/>
    </source>
</evidence>
<comment type="caution">
    <text evidence="3">The sequence shown here is derived from an EMBL/GenBank/DDBJ whole genome shotgun (WGS) entry which is preliminary data.</text>
</comment>
<feature type="transmembrane region" description="Helical" evidence="2">
    <location>
        <begin position="328"/>
        <end position="348"/>
    </location>
</feature>
<dbReference type="OrthoDB" id="2154696at2"/>
<dbReference type="RefSeq" id="WP_016456475.1">
    <property type="nucleotide sequence ID" value="NZ_KE150269.1"/>
</dbReference>
<feature type="transmembrane region" description="Helical" evidence="2">
    <location>
        <begin position="84"/>
        <end position="106"/>
    </location>
</feature>
<feature type="coiled-coil region" evidence="1">
    <location>
        <begin position="266"/>
        <end position="322"/>
    </location>
</feature>
<reference evidence="3 4" key="1">
    <citation type="submission" date="2013-04" db="EMBL/GenBank/DDBJ databases">
        <title>The Genome Sequence of Propionimicrobium lymphophilum ACS-093-V-SCH5.</title>
        <authorList>
            <consortium name="The Broad Institute Genomics Platform"/>
            <person name="Earl A."/>
            <person name="Ward D."/>
            <person name="Feldgarden M."/>
            <person name="Gevers D."/>
            <person name="Saerens B."/>
            <person name="Vaneechoutte M."/>
            <person name="Walker B."/>
            <person name="Young S."/>
            <person name="Zeng Q."/>
            <person name="Gargeya S."/>
            <person name="Fitzgerald M."/>
            <person name="Haas B."/>
            <person name="Abouelleil A."/>
            <person name="Allen A.W."/>
            <person name="Alvarado L."/>
            <person name="Arachchi H.M."/>
            <person name="Berlin A.M."/>
            <person name="Chapman S.B."/>
            <person name="Gainer-Dewar J."/>
            <person name="Goldberg J."/>
            <person name="Griggs A."/>
            <person name="Gujja S."/>
            <person name="Hansen M."/>
            <person name="Howarth C."/>
            <person name="Imamovic A."/>
            <person name="Ireland A."/>
            <person name="Larimer J."/>
            <person name="McCowan C."/>
            <person name="Murphy C."/>
            <person name="Pearson M."/>
            <person name="Poon T.W."/>
            <person name="Priest M."/>
            <person name="Roberts A."/>
            <person name="Saif S."/>
            <person name="Shea T."/>
            <person name="Sisk P."/>
            <person name="Sykes S."/>
            <person name="Wortman J."/>
            <person name="Nusbaum C."/>
            <person name="Birren B."/>
        </authorList>
    </citation>
    <scope>NUCLEOTIDE SEQUENCE [LARGE SCALE GENOMIC DNA]</scope>
    <source>
        <strain evidence="3 4">ACS-093-V-SCH5</strain>
    </source>
</reference>